<keyword evidence="7" id="KW-0862">Zinc</keyword>
<evidence type="ECO:0000256" key="6">
    <source>
        <dbReference type="ARBA" id="ARBA00022801"/>
    </source>
</evidence>
<evidence type="ECO:0000256" key="7">
    <source>
        <dbReference type="ARBA" id="ARBA00022833"/>
    </source>
</evidence>
<dbReference type="InterPro" id="IPR050753">
    <property type="entry name" value="Peptidase_M14_domain"/>
</dbReference>
<dbReference type="GO" id="GO:0006518">
    <property type="term" value="P:peptide metabolic process"/>
    <property type="evidence" value="ECO:0007669"/>
    <property type="project" value="TreeGrafter"/>
</dbReference>
<dbReference type="PROSITE" id="PS52035">
    <property type="entry name" value="PEPTIDASE_M14"/>
    <property type="match status" value="1"/>
</dbReference>
<comment type="caution">
    <text evidence="11">The sequence shown here is derived from an EMBL/GenBank/DDBJ whole genome shotgun (WGS) entry which is preliminary data.</text>
</comment>
<feature type="domain" description="Peptidase M14" evidence="10">
    <location>
        <begin position="36"/>
        <end position="354"/>
    </location>
</feature>
<evidence type="ECO:0000256" key="9">
    <source>
        <dbReference type="PROSITE-ProRule" id="PRU01379"/>
    </source>
</evidence>
<dbReference type="Pfam" id="PF00246">
    <property type="entry name" value="Peptidase_M14"/>
    <property type="match status" value="1"/>
</dbReference>
<dbReference type="CDD" id="cd11308">
    <property type="entry name" value="Peptidase_M14NE-CP-C_like"/>
    <property type="match status" value="1"/>
</dbReference>
<dbReference type="EMBL" id="CATQJA010000918">
    <property type="protein sequence ID" value="CAJ0564812.1"/>
    <property type="molecule type" value="Genomic_DNA"/>
</dbReference>
<evidence type="ECO:0000256" key="5">
    <source>
        <dbReference type="ARBA" id="ARBA00022723"/>
    </source>
</evidence>
<dbReference type="PANTHER" id="PTHR11532">
    <property type="entry name" value="PROTEASE M14 CARBOXYPEPTIDASE"/>
    <property type="match status" value="1"/>
</dbReference>
<keyword evidence="4" id="KW-0645">Protease</keyword>
<dbReference type="InterPro" id="IPR008969">
    <property type="entry name" value="CarboxyPept-like_regulatory"/>
</dbReference>
<sequence>MKRARTRQVEKNNAFSANEGACAALWAIDRRRRHPGYHSHEALTEKLTEINEKCPDISTVYSIGQSVEGRELLVIHFSSTPGSHEILKPEMKYVGNMHGNEPVGRELIIRLADELCNGFKNKDKEIISLLNSTSIHLLPSMNPDGFELALETPAAERQWLTGRANANGLDLNRDFPDLDGVFYALEERKVPKFDHLMELFDESKERQPETVAVGRWILSLPWVLSANLHEGDLVANYPFDATPNEAPSKYSASPDDGTFRWLAQTYAQAHAHMAKNDHPPCDGTTRDAFAQNGGITNGAKWYSVAGGMQDFNYLATNAMEITLELSCEKMPAGATLPQLWEDNKKAMFEYMWKIHSGVKGEITDATTGEPVADAAIWVMNGTATLPIKHAVKTSETGEYYRLLPVGTYELLVEADGYEMARKNVTVTNKVRDQAMLVNFALVPEEASEPVMDELQLDQELEELPLNLPENMSPFLL</sequence>
<feature type="non-terminal residue" evidence="11">
    <location>
        <position position="1"/>
    </location>
</feature>
<protein>
    <recommendedName>
        <fullName evidence="10">Peptidase M14 domain-containing protein</fullName>
    </recommendedName>
</protein>
<dbReference type="FunFam" id="3.40.630.10:FF:000020">
    <property type="entry name" value="Carboxypeptidase D"/>
    <property type="match status" value="1"/>
</dbReference>
<gene>
    <name evidence="11" type="ORF">MSPICULIGERA_LOCUS3479</name>
</gene>
<dbReference type="SUPFAM" id="SSF49464">
    <property type="entry name" value="Carboxypeptidase regulatory domain-like"/>
    <property type="match status" value="1"/>
</dbReference>
<keyword evidence="6" id="KW-0378">Hydrolase</keyword>
<dbReference type="Gene3D" id="2.60.40.1120">
    <property type="entry name" value="Carboxypeptidase-like, regulatory domain"/>
    <property type="match status" value="1"/>
</dbReference>
<evidence type="ECO:0000256" key="2">
    <source>
        <dbReference type="ARBA" id="ARBA00005988"/>
    </source>
</evidence>
<evidence type="ECO:0000313" key="11">
    <source>
        <dbReference type="EMBL" id="CAJ0564812.1"/>
    </source>
</evidence>
<dbReference type="SUPFAM" id="SSF53187">
    <property type="entry name" value="Zn-dependent exopeptidases"/>
    <property type="match status" value="1"/>
</dbReference>
<keyword evidence="5" id="KW-0479">Metal-binding</keyword>
<comment type="cofactor">
    <cofactor evidence="1">
        <name>Zn(2+)</name>
        <dbReference type="ChEBI" id="CHEBI:29105"/>
    </cofactor>
</comment>
<dbReference type="PROSITE" id="PS00132">
    <property type="entry name" value="CARBOXYPEPT_ZN_1"/>
    <property type="match status" value="1"/>
</dbReference>
<evidence type="ECO:0000256" key="1">
    <source>
        <dbReference type="ARBA" id="ARBA00001947"/>
    </source>
</evidence>
<dbReference type="GO" id="GO:0004181">
    <property type="term" value="F:metallocarboxypeptidase activity"/>
    <property type="evidence" value="ECO:0007669"/>
    <property type="project" value="InterPro"/>
</dbReference>
<evidence type="ECO:0000256" key="3">
    <source>
        <dbReference type="ARBA" id="ARBA00022645"/>
    </source>
</evidence>
<dbReference type="PRINTS" id="PR00765">
    <property type="entry name" value="CRBOXYPTASEA"/>
</dbReference>
<dbReference type="SMART" id="SM00631">
    <property type="entry name" value="Zn_pept"/>
    <property type="match status" value="1"/>
</dbReference>
<dbReference type="GO" id="GO:0008270">
    <property type="term" value="F:zinc ion binding"/>
    <property type="evidence" value="ECO:0007669"/>
    <property type="project" value="InterPro"/>
</dbReference>
<reference evidence="11" key="1">
    <citation type="submission" date="2023-06" db="EMBL/GenBank/DDBJ databases">
        <authorList>
            <person name="Delattre M."/>
        </authorList>
    </citation>
    <scope>NUCLEOTIDE SEQUENCE</scope>
    <source>
        <strain evidence="11">AF72</strain>
    </source>
</reference>
<keyword evidence="8" id="KW-0325">Glycoprotein</keyword>
<evidence type="ECO:0000256" key="4">
    <source>
        <dbReference type="ARBA" id="ARBA00022670"/>
    </source>
</evidence>
<organism evidence="11 12">
    <name type="scientific">Mesorhabditis spiculigera</name>
    <dbReference type="NCBI Taxonomy" id="96644"/>
    <lineage>
        <taxon>Eukaryota</taxon>
        <taxon>Metazoa</taxon>
        <taxon>Ecdysozoa</taxon>
        <taxon>Nematoda</taxon>
        <taxon>Chromadorea</taxon>
        <taxon>Rhabditida</taxon>
        <taxon>Rhabditina</taxon>
        <taxon>Rhabditomorpha</taxon>
        <taxon>Rhabditoidea</taxon>
        <taxon>Rhabditidae</taxon>
        <taxon>Mesorhabditinae</taxon>
        <taxon>Mesorhabditis</taxon>
    </lineage>
</organism>
<proteinExistence type="inferred from homology"/>
<dbReference type="Pfam" id="PF13620">
    <property type="entry name" value="CarboxypepD_reg"/>
    <property type="match status" value="1"/>
</dbReference>
<dbReference type="InterPro" id="IPR057246">
    <property type="entry name" value="CARBOXYPEPT_ZN_1"/>
</dbReference>
<dbReference type="GO" id="GO:0005615">
    <property type="term" value="C:extracellular space"/>
    <property type="evidence" value="ECO:0007669"/>
    <property type="project" value="TreeGrafter"/>
</dbReference>
<keyword evidence="12" id="KW-1185">Reference proteome</keyword>
<feature type="active site" description="Proton donor/acceptor" evidence="9">
    <location>
        <position position="324"/>
    </location>
</feature>
<dbReference type="Gene3D" id="3.40.630.10">
    <property type="entry name" value="Zn peptidases"/>
    <property type="match status" value="1"/>
</dbReference>
<comment type="similarity">
    <text evidence="2 9">Belongs to the peptidase M14 family.</text>
</comment>
<keyword evidence="3" id="KW-0121">Carboxypeptidase</keyword>
<dbReference type="PANTHER" id="PTHR11532:SF93">
    <property type="entry name" value="CARBOXYPEPTIDASE E"/>
    <property type="match status" value="1"/>
</dbReference>
<dbReference type="AlphaFoldDB" id="A0AA36CAX6"/>
<dbReference type="CDD" id="cd03858">
    <property type="entry name" value="M14_CP_N-E_like"/>
    <property type="match status" value="1"/>
</dbReference>
<accession>A0AA36CAX6</accession>
<evidence type="ECO:0000256" key="8">
    <source>
        <dbReference type="ARBA" id="ARBA00023180"/>
    </source>
</evidence>
<evidence type="ECO:0000313" key="12">
    <source>
        <dbReference type="Proteomes" id="UP001177023"/>
    </source>
</evidence>
<name>A0AA36CAX6_9BILA</name>
<dbReference type="InterPro" id="IPR000834">
    <property type="entry name" value="Peptidase_M14"/>
</dbReference>
<evidence type="ECO:0000259" key="10">
    <source>
        <dbReference type="PROSITE" id="PS52035"/>
    </source>
</evidence>
<dbReference type="FunFam" id="2.60.40.1120:FF:000019">
    <property type="entry name" value="Carboxypeptidase D"/>
    <property type="match status" value="1"/>
</dbReference>
<dbReference type="Proteomes" id="UP001177023">
    <property type="component" value="Unassembled WGS sequence"/>
</dbReference>
<dbReference type="GO" id="GO:0016485">
    <property type="term" value="P:protein processing"/>
    <property type="evidence" value="ECO:0007669"/>
    <property type="project" value="TreeGrafter"/>
</dbReference>